<evidence type="ECO:0000256" key="9">
    <source>
        <dbReference type="ARBA" id="ARBA00079564"/>
    </source>
</evidence>
<dbReference type="GeneID" id="113587815"/>
<feature type="zinc finger region" description="C3H1-type" evidence="10">
    <location>
        <begin position="794"/>
        <end position="821"/>
    </location>
</feature>
<name>A0A4W4FFX1_ELEEL</name>
<keyword evidence="3 10" id="KW-0863">Zinc-finger</keyword>
<feature type="region of interest" description="Disordered" evidence="11">
    <location>
        <begin position="417"/>
        <end position="550"/>
    </location>
</feature>
<evidence type="ECO:0000256" key="8">
    <source>
        <dbReference type="ARBA" id="ARBA00071600"/>
    </source>
</evidence>
<evidence type="ECO:0000256" key="3">
    <source>
        <dbReference type="ARBA" id="ARBA00022771"/>
    </source>
</evidence>
<evidence type="ECO:0000256" key="10">
    <source>
        <dbReference type="PROSITE-ProRule" id="PRU00723"/>
    </source>
</evidence>
<dbReference type="SMART" id="SM00356">
    <property type="entry name" value="ZnF_C3H1"/>
    <property type="match status" value="5"/>
</dbReference>
<keyword evidence="5" id="KW-0238">DNA-binding</keyword>
<dbReference type="AlphaFoldDB" id="A0A4W4FFX1"/>
<dbReference type="GeneTree" id="ENSGT00940000161068"/>
<keyword evidence="1 10" id="KW-0479">Metal-binding</keyword>
<reference evidence="14" key="1">
    <citation type="journal article" date="2014" name="Science">
        <title>Nonhuman genetics. Genomic basis for the convergent evolution of electric organs.</title>
        <authorList>
            <person name="Gallant J.R."/>
            <person name="Traeger L.L."/>
            <person name="Volkening J.D."/>
            <person name="Moffett H."/>
            <person name="Chen P.H."/>
            <person name="Novina C.D."/>
            <person name="Phillips G.N.Jr."/>
            <person name="Anand R."/>
            <person name="Wells G.B."/>
            <person name="Pinch M."/>
            <person name="Guth R."/>
            <person name="Unguez G.A."/>
            <person name="Albert J.S."/>
            <person name="Zakon H.H."/>
            <person name="Samanta M.P."/>
            <person name="Sussman M.R."/>
        </authorList>
    </citation>
    <scope>NUCLEOTIDE SEQUENCE [LARGE SCALE GENOMIC DNA]</scope>
</reference>
<dbReference type="InterPro" id="IPR036855">
    <property type="entry name" value="Znf_CCCH_sf"/>
</dbReference>
<feature type="domain" description="C3H1-type" evidence="12">
    <location>
        <begin position="716"/>
        <end position="739"/>
    </location>
</feature>
<evidence type="ECO:0000256" key="11">
    <source>
        <dbReference type="SAM" id="MobiDB-lite"/>
    </source>
</evidence>
<feature type="region of interest" description="Disordered" evidence="11">
    <location>
        <begin position="77"/>
        <end position="96"/>
    </location>
</feature>
<feature type="domain" description="C3H1-type" evidence="12">
    <location>
        <begin position="822"/>
        <end position="844"/>
    </location>
</feature>
<dbReference type="RefSeq" id="XP_035380367.1">
    <property type="nucleotide sequence ID" value="XM_035524474.1"/>
</dbReference>
<feature type="domain" description="C3H1-type" evidence="12">
    <location>
        <begin position="767"/>
        <end position="793"/>
    </location>
</feature>
<proteinExistence type="predicted"/>
<dbReference type="PANTHER" id="PTHR46156">
    <property type="entry name" value="CCCH ZINGC FINGER"/>
    <property type="match status" value="1"/>
</dbReference>
<dbReference type="GO" id="GO:0005634">
    <property type="term" value="C:nucleus"/>
    <property type="evidence" value="ECO:0007669"/>
    <property type="project" value="UniProtKB-ARBA"/>
</dbReference>
<protein>
    <recommendedName>
        <fullName evidence="8">Zinc finger CCCH domain-containing protein 3</fullName>
    </recommendedName>
    <alternativeName>
        <fullName evidence="9">Smad-interacting CPSF-like factor</fullName>
    </alternativeName>
</protein>
<dbReference type="InterPro" id="IPR000571">
    <property type="entry name" value="Znf_CCCH"/>
</dbReference>
<dbReference type="FunFam" id="4.10.1000.10:FF:000022">
    <property type="entry name" value="Zinc finger CCCH domain-containing protein 7"/>
    <property type="match status" value="1"/>
</dbReference>
<keyword evidence="14" id="KW-1185">Reference proteome</keyword>
<gene>
    <name evidence="13" type="primary">ZC3H3</name>
</gene>
<evidence type="ECO:0000256" key="1">
    <source>
        <dbReference type="ARBA" id="ARBA00022723"/>
    </source>
</evidence>
<feature type="domain" description="C3H1-type" evidence="12">
    <location>
        <begin position="743"/>
        <end position="766"/>
    </location>
</feature>
<feature type="zinc finger region" description="C3H1-type" evidence="10">
    <location>
        <begin position="716"/>
        <end position="739"/>
    </location>
</feature>
<evidence type="ECO:0000256" key="7">
    <source>
        <dbReference type="ARBA" id="ARBA00064187"/>
    </source>
</evidence>
<comment type="subunit">
    <text evidence="7">Interacts with SMAD1, SMAD3, SMAD4, CPSF2 and CPSF3.</text>
</comment>
<dbReference type="Proteomes" id="UP000314983">
    <property type="component" value="Chromosome 3"/>
</dbReference>
<evidence type="ECO:0000313" key="13">
    <source>
        <dbReference type="Ensembl" id="ENSEEEP00000022993.2"/>
    </source>
</evidence>
<dbReference type="GO" id="GO:0008270">
    <property type="term" value="F:zinc ion binding"/>
    <property type="evidence" value="ECO:0007669"/>
    <property type="project" value="UniProtKB-KW"/>
</dbReference>
<evidence type="ECO:0000256" key="6">
    <source>
        <dbReference type="ARBA" id="ARBA00057285"/>
    </source>
</evidence>
<dbReference type="GO" id="GO:0003677">
    <property type="term" value="F:DNA binding"/>
    <property type="evidence" value="ECO:0007669"/>
    <property type="project" value="UniProtKB-KW"/>
</dbReference>
<evidence type="ECO:0000256" key="5">
    <source>
        <dbReference type="ARBA" id="ARBA00023125"/>
    </source>
</evidence>
<reference evidence="13" key="3">
    <citation type="submission" date="2020-05" db="EMBL/GenBank/DDBJ databases">
        <title>Electrophorus electricus (electric eel) genome, fEleEle1, primary haplotype.</title>
        <authorList>
            <person name="Myers G."/>
            <person name="Meyer A."/>
            <person name="Fedrigo O."/>
            <person name="Formenti G."/>
            <person name="Rhie A."/>
            <person name="Tracey A."/>
            <person name="Sims Y."/>
            <person name="Jarvis E.D."/>
        </authorList>
    </citation>
    <scope>NUCLEOTIDE SEQUENCE [LARGE SCALE GENOMIC DNA]</scope>
</reference>
<evidence type="ECO:0000256" key="2">
    <source>
        <dbReference type="ARBA" id="ARBA00022737"/>
    </source>
</evidence>
<feature type="domain" description="C3H1-type" evidence="12">
    <location>
        <begin position="794"/>
        <end position="821"/>
    </location>
</feature>
<keyword evidence="2" id="KW-0677">Repeat</keyword>
<dbReference type="SUPFAM" id="SSF90229">
    <property type="entry name" value="CCCH zinc finger"/>
    <property type="match status" value="1"/>
</dbReference>
<feature type="region of interest" description="Disordered" evidence="11">
    <location>
        <begin position="134"/>
        <end position="160"/>
    </location>
</feature>
<dbReference type="STRING" id="8005.ENSEEEP00000022993"/>
<dbReference type="FunFam" id="4.10.1000.10:FF:000008">
    <property type="entry name" value="zinc finger CCCH domain-containing protein 3"/>
    <property type="match status" value="1"/>
</dbReference>
<feature type="region of interest" description="Disordered" evidence="11">
    <location>
        <begin position="842"/>
        <end position="935"/>
    </location>
</feature>
<dbReference type="Ensembl" id="ENSEEET00000023249.2">
    <property type="protein sequence ID" value="ENSEEEP00000022993.2"/>
    <property type="gene ID" value="ENSEEEG00000011163.2"/>
</dbReference>
<evidence type="ECO:0000313" key="14">
    <source>
        <dbReference type="Proteomes" id="UP000314983"/>
    </source>
</evidence>
<dbReference type="PROSITE" id="PS50103">
    <property type="entry name" value="ZF_C3H1"/>
    <property type="match status" value="5"/>
</dbReference>
<accession>A0A4W4FFX1</accession>
<feature type="zinc finger region" description="C3H1-type" evidence="10">
    <location>
        <begin position="767"/>
        <end position="793"/>
    </location>
</feature>
<keyword evidence="4 10" id="KW-0862">Zinc</keyword>
<feature type="compositionally biased region" description="Polar residues" evidence="11">
    <location>
        <begin position="476"/>
        <end position="491"/>
    </location>
</feature>
<comment type="function">
    <text evidence="6">Required for the export of polyadenylated mRNAs from the nucleus. Enhances ACVR1B-induced SMAD-dependent transcription. Binds to single-stranded DNA but not to double-stranded DNA in vitro. Involved in RNA cleavage.</text>
</comment>
<feature type="zinc finger region" description="C3H1-type" evidence="10">
    <location>
        <begin position="822"/>
        <end position="844"/>
    </location>
</feature>
<dbReference type="Pfam" id="PF00642">
    <property type="entry name" value="zf-CCCH"/>
    <property type="match status" value="1"/>
</dbReference>
<reference evidence="14" key="2">
    <citation type="journal article" date="2017" name="Sci. Adv.">
        <title>A tail of two voltages: Proteomic comparison of the three electric organs of the electric eel.</title>
        <authorList>
            <person name="Traeger L.L."/>
            <person name="Sabat G."/>
            <person name="Barrett-Wilt G.A."/>
            <person name="Wells G.B."/>
            <person name="Sussman M.R."/>
        </authorList>
    </citation>
    <scope>NUCLEOTIDE SEQUENCE [LARGE SCALE GENOMIC DNA]</scope>
</reference>
<reference evidence="13" key="5">
    <citation type="submission" date="2025-09" db="UniProtKB">
        <authorList>
            <consortium name="Ensembl"/>
        </authorList>
    </citation>
    <scope>IDENTIFICATION</scope>
</reference>
<evidence type="ECO:0000259" key="12">
    <source>
        <dbReference type="PROSITE" id="PS50103"/>
    </source>
</evidence>
<dbReference type="PANTHER" id="PTHR46156:SF1">
    <property type="entry name" value="ZINC FINGER CCCH DOMAIN-CONTAINING PROTEIN 3"/>
    <property type="match status" value="1"/>
</dbReference>
<reference evidence="13" key="4">
    <citation type="submission" date="2025-08" db="UniProtKB">
        <authorList>
            <consortium name="Ensembl"/>
        </authorList>
    </citation>
    <scope>IDENTIFICATION</scope>
</reference>
<dbReference type="Gene3D" id="4.10.1000.10">
    <property type="entry name" value="Zinc finger, CCCH-type"/>
    <property type="match status" value="2"/>
</dbReference>
<sequence length="935" mass="101685">MAEREALEKEIEELQNLIMDHKRVHGDAPSSSAQWFSSRCSQGRGRGSNQCYFQSYSGQHQPHTLRPTSHWRRTYSLNNNTTGGHGKAGSQFSDPNLNKTRQAKLVASGTCCYSLVGSQKPAGKGLAETQIYKNSTTPSHNASGSVASPESSRPPSNSANRTVLKLTRTKSGNVDLAKSASSVDSRQFGLERNIKLHAASQSASDLVSCSGTVSVSSSKEPSAFNKRQTLALSHMKSHVTSINLTNKTVIMAPSYTSAHPPAALACFSAASNLKHKNGAAAAQVSAACSSPKRSRFIWVKCEGTGTSQPKPAICPAMRPPSSSLASAGPTAVANIKQVIGSNKKPHRRPGLCQGTPKTSAYSWVASSCSMGTVAKAASLGKLPHKPPKALKLPCKMGKDGLEGAKKIAFAPLMAPKRAKAGGGSTASQVNHGSRYRWKAAPQSSSMGVCASTPKFSRKTSVYQWTARKQDRDSSPGPLSSGLQHSPSTASPSGGGVKLRNRAMINRKSSSSSLTPERRSSLSMVTVSSRYSLRRRTHTPGKPPTSGRRGQAKALVSYGRHKLRLSFSSPTLAAWSPRTVRSPTYLRVIKTRYKIDTRRTHIQHHNPALTYRLKRIQSARNLLHSRVRTPPDRQWRGRDMRWIGGALYRVSANKLSRTHTTSTPSYRSAKWFSPHDVSSPSNVGRMSSTRHVASRAVQRSLAIIRQARQKKQQARHYCMYYNRFGKCNRGNACPYIHDPEKVAVCTRFLRGTCKQTDGTCPFSHKVSKEKMPVCSYFLKGICSNSSCPYSHVYVSHKAAVCQDFIRGYCPQGEKCKKKHTLVCPEFSSTGVCPRGSQCKLQHRQKDKRLRSSLSASPPKRARTRDMAKRTEAGSAEAAQATEGTECSGPAKLPSFISLSSSPDPPESSERPTCPPISGQEATGKKLHIKPRFSSLN</sequence>
<feature type="zinc finger region" description="C3H1-type" evidence="10">
    <location>
        <begin position="743"/>
        <end position="766"/>
    </location>
</feature>
<organism evidence="13 14">
    <name type="scientific">Electrophorus electricus</name>
    <name type="common">Electric eel</name>
    <name type="synonym">Gymnotus electricus</name>
    <dbReference type="NCBI Taxonomy" id="8005"/>
    <lineage>
        <taxon>Eukaryota</taxon>
        <taxon>Metazoa</taxon>
        <taxon>Chordata</taxon>
        <taxon>Craniata</taxon>
        <taxon>Vertebrata</taxon>
        <taxon>Euteleostomi</taxon>
        <taxon>Actinopterygii</taxon>
        <taxon>Neopterygii</taxon>
        <taxon>Teleostei</taxon>
        <taxon>Ostariophysi</taxon>
        <taxon>Gymnotiformes</taxon>
        <taxon>Gymnotoidei</taxon>
        <taxon>Gymnotidae</taxon>
        <taxon>Electrophorus</taxon>
    </lineage>
</organism>
<dbReference type="OMA" id="FTWVNSH"/>
<evidence type="ECO:0000256" key="4">
    <source>
        <dbReference type="ARBA" id="ARBA00022833"/>
    </source>
</evidence>